<accession>A0ABP8V4Q8</accession>
<proteinExistence type="predicted"/>
<dbReference type="Gene3D" id="3.30.360.10">
    <property type="entry name" value="Dihydrodipicolinate Reductase, domain 2"/>
    <property type="match status" value="1"/>
</dbReference>
<feature type="domain" description="Gfo/Idh/MocA-like oxidoreductase N-terminal" evidence="1">
    <location>
        <begin position="5"/>
        <end position="119"/>
    </location>
</feature>
<protein>
    <recommendedName>
        <fullName evidence="5">Gfo/Idh/MocA-like oxidoreductase N-terminal domain-containing protein</fullName>
    </recommendedName>
</protein>
<dbReference type="PANTHER" id="PTHR46368:SF4">
    <property type="entry name" value="OS10G0403700 PROTEIN"/>
    <property type="match status" value="1"/>
</dbReference>
<evidence type="ECO:0000313" key="3">
    <source>
        <dbReference type="EMBL" id="GAA4650979.1"/>
    </source>
</evidence>
<dbReference type="PANTHER" id="PTHR46368">
    <property type="match status" value="1"/>
</dbReference>
<feature type="domain" description="GFO/IDH/MocA-like oxidoreductase" evidence="2">
    <location>
        <begin position="140"/>
        <end position="249"/>
    </location>
</feature>
<dbReference type="RefSeq" id="WP_345197269.1">
    <property type="nucleotide sequence ID" value="NZ_BAABFL010000431.1"/>
</dbReference>
<evidence type="ECO:0000259" key="1">
    <source>
        <dbReference type="Pfam" id="PF01408"/>
    </source>
</evidence>
<dbReference type="InterPro" id="IPR055170">
    <property type="entry name" value="GFO_IDH_MocA-like_dom"/>
</dbReference>
<dbReference type="InterPro" id="IPR000683">
    <property type="entry name" value="Gfo/Idh/MocA-like_OxRdtase_N"/>
</dbReference>
<keyword evidence="4" id="KW-1185">Reference proteome</keyword>
<organism evidence="3 4">
    <name type="scientific">Kistimonas scapharcae</name>
    <dbReference type="NCBI Taxonomy" id="1036133"/>
    <lineage>
        <taxon>Bacteria</taxon>
        <taxon>Pseudomonadati</taxon>
        <taxon>Pseudomonadota</taxon>
        <taxon>Gammaproteobacteria</taxon>
        <taxon>Oceanospirillales</taxon>
        <taxon>Endozoicomonadaceae</taxon>
        <taxon>Kistimonas</taxon>
    </lineage>
</organism>
<dbReference type="Pfam" id="PF22725">
    <property type="entry name" value="GFO_IDH_MocA_C3"/>
    <property type="match status" value="1"/>
</dbReference>
<dbReference type="SUPFAM" id="SSF55347">
    <property type="entry name" value="Glyceraldehyde-3-phosphate dehydrogenase-like, C-terminal domain"/>
    <property type="match status" value="1"/>
</dbReference>
<name>A0ABP8V4Q8_9GAMM</name>
<evidence type="ECO:0000259" key="2">
    <source>
        <dbReference type="Pfam" id="PF22725"/>
    </source>
</evidence>
<dbReference type="Gene3D" id="3.40.50.720">
    <property type="entry name" value="NAD(P)-binding Rossmann-like Domain"/>
    <property type="match status" value="1"/>
</dbReference>
<dbReference type="SUPFAM" id="SSF51735">
    <property type="entry name" value="NAD(P)-binding Rossmann-fold domains"/>
    <property type="match status" value="1"/>
</dbReference>
<reference evidence="4" key="1">
    <citation type="journal article" date="2019" name="Int. J. Syst. Evol. Microbiol.">
        <title>The Global Catalogue of Microorganisms (GCM) 10K type strain sequencing project: providing services to taxonomists for standard genome sequencing and annotation.</title>
        <authorList>
            <consortium name="The Broad Institute Genomics Platform"/>
            <consortium name="The Broad Institute Genome Sequencing Center for Infectious Disease"/>
            <person name="Wu L."/>
            <person name="Ma J."/>
        </authorList>
    </citation>
    <scope>NUCLEOTIDE SEQUENCE [LARGE SCALE GENOMIC DNA]</scope>
    <source>
        <strain evidence="4">JCM 17805</strain>
    </source>
</reference>
<comment type="caution">
    <text evidence="3">The sequence shown here is derived from an EMBL/GenBank/DDBJ whole genome shotgun (WGS) entry which is preliminary data.</text>
</comment>
<dbReference type="Pfam" id="PF01408">
    <property type="entry name" value="GFO_IDH_MocA"/>
    <property type="match status" value="1"/>
</dbReference>
<evidence type="ECO:0000313" key="4">
    <source>
        <dbReference type="Proteomes" id="UP001500604"/>
    </source>
</evidence>
<dbReference type="InterPro" id="IPR036291">
    <property type="entry name" value="NAD(P)-bd_dom_sf"/>
</dbReference>
<dbReference type="EMBL" id="BAABFL010000431">
    <property type="protein sequence ID" value="GAA4650979.1"/>
    <property type="molecule type" value="Genomic_DNA"/>
</dbReference>
<sequence>MSQLRLGIVGSGLIAGVIADAVKQVETIELVAVSSRCPASAQVFAEQQGIGITYENWRDMLSSAVIDAVYIATPTVCKEEIALFGAAYKKHLLVDKPFTSAESLQKIITAAGDNGVAFMDATHFSHHPRTRQIRDEMVAAIGGPQAVRSSFFFPLMDKRNIRFDPEKEPTGAVGDMGWYAMRAITEYLEPATAIQSVAGGIVRDDETGAVIRGCGALVFEDGKSSTFDFGYNVGVCLMDLDILGHEGMFSLSDFVLDWKSGFAFDNPEHINGYIKRTGLAQPEGFEFIAADSDEPQVASMMRHFALMATDPLSETARQAAALSLKTQTLLDTYWQAVQ</sequence>
<gene>
    <name evidence="3" type="ORF">GCM10023116_32620</name>
</gene>
<evidence type="ECO:0008006" key="5">
    <source>
        <dbReference type="Google" id="ProtNLM"/>
    </source>
</evidence>
<dbReference type="Proteomes" id="UP001500604">
    <property type="component" value="Unassembled WGS sequence"/>
</dbReference>